<evidence type="ECO:0000256" key="1">
    <source>
        <dbReference type="ARBA" id="ARBA00000707"/>
    </source>
</evidence>
<dbReference type="Gene3D" id="3.90.70.10">
    <property type="entry name" value="Cysteine proteinases"/>
    <property type="match status" value="1"/>
</dbReference>
<dbReference type="Gene3D" id="1.20.58.80">
    <property type="entry name" value="Phosphotransferase system, lactose/cellobiose-type IIA subunit"/>
    <property type="match status" value="1"/>
</dbReference>
<feature type="domain" description="USP" evidence="5">
    <location>
        <begin position="532"/>
        <end position="860"/>
    </location>
</feature>
<accession>A0AA39IID2</accession>
<organism evidence="6 7">
    <name type="scientific">Steinernema hermaphroditum</name>
    <dbReference type="NCBI Taxonomy" id="289476"/>
    <lineage>
        <taxon>Eukaryota</taxon>
        <taxon>Metazoa</taxon>
        <taxon>Ecdysozoa</taxon>
        <taxon>Nematoda</taxon>
        <taxon>Chromadorea</taxon>
        <taxon>Rhabditida</taxon>
        <taxon>Tylenchina</taxon>
        <taxon>Panagrolaimomorpha</taxon>
        <taxon>Strongyloidoidea</taxon>
        <taxon>Steinernematidae</taxon>
        <taxon>Steinernema</taxon>
    </lineage>
</organism>
<dbReference type="Proteomes" id="UP001175271">
    <property type="component" value="Unassembled WGS sequence"/>
</dbReference>
<dbReference type="InterPro" id="IPR038765">
    <property type="entry name" value="Papain-like_cys_pep_sf"/>
</dbReference>
<evidence type="ECO:0000259" key="5">
    <source>
        <dbReference type="PROSITE" id="PS50235"/>
    </source>
</evidence>
<proteinExistence type="inferred from homology"/>
<dbReference type="InterPro" id="IPR001394">
    <property type="entry name" value="Peptidase_C19_UCH"/>
</dbReference>
<dbReference type="InterPro" id="IPR050185">
    <property type="entry name" value="Ub_carboxyl-term_hydrolase"/>
</dbReference>
<sequence length="864" mass="97370">MTIGDDVAKQQNLGYNSLEELKRSAGFNADARKSLLSRNLTVEKLMKSVENLRRQARSERENNGLETAYTYLFRIGEICDIITRDHPVFSKTRFEGSPDARRLHRIFAQSFAELEKIQTEISELYKKKASARVLVADIVEVSAHPTNGKTKEQKEQSSSVISPRDLVRLVETESKLALIVDFREDRSEIVKFKKESQIAVAEIPKSCLENAYTFQLVVTALPVGSSSRMLLNKLSMFDLIVLLDSGSDADPVDVNGKIIRNSPSGILSAALYDYNNLHLPKAPPLYLKGGFANWRMSYPVYVASADGSVRKASQFGAGESDIERAIQNLRKFRRVTVDYPDLYYKPPPPREPSPVEPLEEYSPVHPVELPETSVPTNEDRMELRASPVPIQPTPTISSSLNDSVARQIPQRPDQPIPRQMPIVDRSVKPKPLEHEYSSHPAPVDRNGKDAAPQGVARSDVSTFPSISSSSIAPSARSALVVPPQRPTVDRTTKEAVERKEAEFRREILSMYDACVENLRMKSRRGHVKPGHTGLVNIVNTCFMNTTLQALANTVPLRTLFCKKNFTRIINRDSKMGSQGVISAAFTALMDTMWSGEFVAVQPEAFRAVFADVVNEFLANGQQHDAAEFENILIDALYEDTNVVNHPKLMELPEFTGENIRADAAQYESISKQFADSPINQIFNLQTVSPKRCPSCRKQTVVFGGMLFIALDLRNDGQPTTLEECLERYFSTEEVEVECSNCKIRRRMMRHTKMWKLPKVLVIQLKRFGEMGNHYVKKDNNVRFGKQLSVKPFLHDQADDSQSLYTLYSVTNHVGNLNSGHYYAHVKNGDQWLEFNDEAVRPVSEDSVQTKAAFVLYYTNQPDRR</sequence>
<evidence type="ECO:0000256" key="2">
    <source>
        <dbReference type="ARBA" id="ARBA00009085"/>
    </source>
</evidence>
<feature type="region of interest" description="Disordered" evidence="4">
    <location>
        <begin position="341"/>
        <end position="494"/>
    </location>
</feature>
<dbReference type="PROSITE" id="PS00973">
    <property type="entry name" value="USP_2"/>
    <property type="match status" value="1"/>
</dbReference>
<dbReference type="GO" id="GO:0004843">
    <property type="term" value="F:cysteine-type deubiquitinase activity"/>
    <property type="evidence" value="ECO:0007669"/>
    <property type="project" value="UniProtKB-EC"/>
</dbReference>
<evidence type="ECO:0000256" key="4">
    <source>
        <dbReference type="SAM" id="MobiDB-lite"/>
    </source>
</evidence>
<keyword evidence="7" id="KW-1185">Reference proteome</keyword>
<dbReference type="EMBL" id="JAUCMV010000001">
    <property type="protein sequence ID" value="KAK0424896.1"/>
    <property type="molecule type" value="Genomic_DNA"/>
</dbReference>
<dbReference type="PROSITE" id="PS50235">
    <property type="entry name" value="USP_3"/>
    <property type="match status" value="1"/>
</dbReference>
<dbReference type="GO" id="GO:0016579">
    <property type="term" value="P:protein deubiquitination"/>
    <property type="evidence" value="ECO:0007669"/>
    <property type="project" value="InterPro"/>
</dbReference>
<evidence type="ECO:0000313" key="7">
    <source>
        <dbReference type="Proteomes" id="UP001175271"/>
    </source>
</evidence>
<feature type="compositionally biased region" description="Polar residues" evidence="4">
    <location>
        <begin position="393"/>
        <end position="404"/>
    </location>
</feature>
<dbReference type="PANTHER" id="PTHR21646">
    <property type="entry name" value="UBIQUITIN CARBOXYL-TERMINAL HYDROLASE"/>
    <property type="match status" value="1"/>
</dbReference>
<feature type="compositionally biased region" description="Low complexity" evidence="4">
    <location>
        <begin position="406"/>
        <end position="422"/>
    </location>
</feature>
<dbReference type="Pfam" id="PF00443">
    <property type="entry name" value="UCH"/>
    <property type="match status" value="1"/>
</dbReference>
<protein>
    <recommendedName>
        <fullName evidence="3">ubiquitinyl hydrolase 1</fullName>
        <ecNumber evidence="3">3.4.19.12</ecNumber>
    </recommendedName>
</protein>
<gene>
    <name evidence="6" type="ORF">QR680_008911</name>
</gene>
<dbReference type="SUPFAM" id="SSF54001">
    <property type="entry name" value="Cysteine proteinases"/>
    <property type="match status" value="1"/>
</dbReference>
<comment type="similarity">
    <text evidence="2">Belongs to the peptidase C19 family.</text>
</comment>
<name>A0AA39IID2_9BILA</name>
<evidence type="ECO:0000313" key="6">
    <source>
        <dbReference type="EMBL" id="KAK0424896.1"/>
    </source>
</evidence>
<comment type="caution">
    <text evidence="6">The sequence shown here is derived from an EMBL/GenBank/DDBJ whole genome shotgun (WGS) entry which is preliminary data.</text>
</comment>
<reference evidence="6" key="1">
    <citation type="submission" date="2023-06" db="EMBL/GenBank/DDBJ databases">
        <title>Genomic analysis of the entomopathogenic nematode Steinernema hermaphroditum.</title>
        <authorList>
            <person name="Schwarz E.M."/>
            <person name="Heppert J.K."/>
            <person name="Baniya A."/>
            <person name="Schwartz H.T."/>
            <person name="Tan C.-H."/>
            <person name="Antoshechkin I."/>
            <person name="Sternberg P.W."/>
            <person name="Goodrich-Blair H."/>
            <person name="Dillman A.R."/>
        </authorList>
    </citation>
    <scope>NUCLEOTIDE SEQUENCE</scope>
    <source>
        <strain evidence="6">PS9179</strain>
        <tissue evidence="6">Whole animal</tissue>
    </source>
</reference>
<feature type="compositionally biased region" description="Low complexity" evidence="4">
    <location>
        <begin position="464"/>
        <end position="478"/>
    </location>
</feature>
<dbReference type="AlphaFoldDB" id="A0AA39IID2"/>
<comment type="catalytic activity">
    <reaction evidence="1">
        <text>Thiol-dependent hydrolysis of ester, thioester, amide, peptide and isopeptide bonds formed by the C-terminal Gly of ubiquitin (a 76-residue protein attached to proteins as an intracellular targeting signal).</text>
        <dbReference type="EC" id="3.4.19.12"/>
    </reaction>
</comment>
<evidence type="ECO:0000256" key="3">
    <source>
        <dbReference type="ARBA" id="ARBA00012759"/>
    </source>
</evidence>
<dbReference type="Gene3D" id="3.40.250.10">
    <property type="entry name" value="Rhodanese-like domain"/>
    <property type="match status" value="1"/>
</dbReference>
<dbReference type="InterPro" id="IPR036873">
    <property type="entry name" value="Rhodanese-like_dom_sf"/>
</dbReference>
<dbReference type="InterPro" id="IPR028889">
    <property type="entry name" value="USP"/>
</dbReference>
<feature type="compositionally biased region" description="Pro residues" evidence="4">
    <location>
        <begin position="345"/>
        <end position="355"/>
    </location>
</feature>
<dbReference type="PANTHER" id="PTHR21646:SF91">
    <property type="entry name" value="USP DOMAIN-CONTAINING PROTEIN"/>
    <property type="match status" value="1"/>
</dbReference>
<dbReference type="InterPro" id="IPR018200">
    <property type="entry name" value="USP_CS"/>
</dbReference>
<dbReference type="EC" id="3.4.19.12" evidence="3"/>
<feature type="compositionally biased region" description="Basic and acidic residues" evidence="4">
    <location>
        <begin position="425"/>
        <end position="437"/>
    </location>
</feature>